<keyword evidence="2 4" id="KW-0396">Initiation factor</keyword>
<dbReference type="EMBL" id="LR746264">
    <property type="protein sequence ID" value="CAA7389874.1"/>
    <property type="molecule type" value="Genomic_DNA"/>
</dbReference>
<keyword evidence="1 4" id="KW-0963">Cytoplasm</keyword>
<name>A0A7I8IE57_SPIIN</name>
<evidence type="ECO:0000256" key="1">
    <source>
        <dbReference type="ARBA" id="ARBA00022490"/>
    </source>
</evidence>
<dbReference type="Proteomes" id="UP000663760">
    <property type="component" value="Chromosome 1"/>
</dbReference>
<dbReference type="PANTHER" id="PTHR10540">
    <property type="entry name" value="EUKARYOTIC TRANSLATION INITIATION FACTOR 3 SUBUNIT F-RELATED"/>
    <property type="match status" value="1"/>
</dbReference>
<dbReference type="HAMAP" id="MF_03005">
    <property type="entry name" value="eIF3f"/>
    <property type="match status" value="1"/>
</dbReference>
<dbReference type="GO" id="GO:0003743">
    <property type="term" value="F:translation initiation factor activity"/>
    <property type="evidence" value="ECO:0007669"/>
    <property type="project" value="UniProtKB-UniRule"/>
</dbReference>
<comment type="subcellular location">
    <subcellularLocation>
        <location evidence="4">Cytoplasm</location>
    </subcellularLocation>
</comment>
<dbReference type="GO" id="GO:0071541">
    <property type="term" value="C:eukaryotic translation initiation factor 3 complex, eIF3m"/>
    <property type="evidence" value="ECO:0007669"/>
    <property type="project" value="TreeGrafter"/>
</dbReference>
<evidence type="ECO:0000313" key="8">
    <source>
        <dbReference type="Proteomes" id="UP000663760"/>
    </source>
</evidence>
<dbReference type="InterPro" id="IPR000555">
    <property type="entry name" value="JAMM/MPN+_dom"/>
</dbReference>
<reference evidence="6" key="1">
    <citation type="submission" date="2019-12" db="EMBL/GenBank/DDBJ databases">
        <authorList>
            <person name="Scholz U."/>
            <person name="Mascher M."/>
            <person name="Fiebig A."/>
        </authorList>
    </citation>
    <scope>NUCLEOTIDE SEQUENCE</scope>
</reference>
<dbReference type="GO" id="GO:0016282">
    <property type="term" value="C:eukaryotic 43S preinitiation complex"/>
    <property type="evidence" value="ECO:0007669"/>
    <property type="project" value="UniProtKB-UniRule"/>
</dbReference>
<comment type="function">
    <text evidence="4">Component of the eukaryotic translation initiation factor 3 (eIF-3) complex, which is involved in protein synthesis of a specialized repertoire of mRNAs and, together with other initiation factors, stimulates binding of mRNA and methionyl-tRNAi to the 40S ribosome. The eIF-3 complex specifically targets and initiates translation of a subset of mRNAs involved in cell proliferation.</text>
</comment>
<evidence type="ECO:0000256" key="4">
    <source>
        <dbReference type="HAMAP-Rule" id="MF_03005"/>
    </source>
</evidence>
<dbReference type="GO" id="GO:0008237">
    <property type="term" value="F:metallopeptidase activity"/>
    <property type="evidence" value="ECO:0007669"/>
    <property type="project" value="InterPro"/>
</dbReference>
<dbReference type="InterPro" id="IPR027531">
    <property type="entry name" value="eIF3f"/>
</dbReference>
<comment type="subunit">
    <text evidence="4">Component of the eukaryotic translation initiation factor 3 (eIF-3) complex.</text>
</comment>
<evidence type="ECO:0000313" key="7">
    <source>
        <dbReference type="EMBL" id="CAA7389874.1"/>
    </source>
</evidence>
<dbReference type="GO" id="GO:0031369">
    <property type="term" value="F:translation initiation factor binding"/>
    <property type="evidence" value="ECO:0007669"/>
    <property type="project" value="InterPro"/>
</dbReference>
<dbReference type="AlphaFoldDB" id="A0A7I8IE57"/>
<dbReference type="PANTHER" id="PTHR10540:SF6">
    <property type="entry name" value="EUKARYOTIC TRANSLATION INITIATION FACTOR 3 SUBUNIT F"/>
    <property type="match status" value="1"/>
</dbReference>
<keyword evidence="8" id="KW-1185">Reference proteome</keyword>
<dbReference type="GO" id="GO:0001732">
    <property type="term" value="P:formation of cytoplasmic translation initiation complex"/>
    <property type="evidence" value="ECO:0007669"/>
    <property type="project" value="UniProtKB-UniRule"/>
</dbReference>
<dbReference type="InterPro" id="IPR037518">
    <property type="entry name" value="MPN"/>
</dbReference>
<protein>
    <recommendedName>
        <fullName evidence="4">Eukaryotic translation initiation factor 3 subunit F</fullName>
        <shortName evidence="4">eIF3f</shortName>
    </recommendedName>
    <alternativeName>
        <fullName evidence="4">eIF-3-epsilon</fullName>
    </alternativeName>
</protein>
<proteinExistence type="inferred from homology"/>
<dbReference type="Pfam" id="PF01398">
    <property type="entry name" value="JAB"/>
    <property type="match status" value="1"/>
</dbReference>
<keyword evidence="3 4" id="KW-0648">Protein biosynthesis</keyword>
<dbReference type="PROSITE" id="PS50249">
    <property type="entry name" value="MPN"/>
    <property type="match status" value="1"/>
</dbReference>
<dbReference type="OrthoDB" id="25498at2759"/>
<dbReference type="SMART" id="SM00232">
    <property type="entry name" value="JAB_MPN"/>
    <property type="match status" value="1"/>
</dbReference>
<gene>
    <name evidence="6" type="ORF">SI7747_01001711</name>
    <name evidence="7" type="ORF">SI8410_01001845</name>
</gene>
<dbReference type="Gene3D" id="3.40.140.10">
    <property type="entry name" value="Cytidine Deaminase, domain 2"/>
    <property type="match status" value="1"/>
</dbReference>
<sequence>MGGAEAQTVLQFVPSQASASARVHPVVLFNICDSFVRRPDQAERVIGTLLGYIASDGTVEIRNSYAVPHNESSDQVALDIDYHHNMLISHQKVNPKEVIIGWYSTGFGVTGGSALIHDFYSREATNPVHLTVDTGFRNGDASIKGYVSISLSLGDRQLAAEFHEIPVELQMSEAERIGVGILKTTMVDKLPGDLEGIEASMIGLLSVIKDVYKYVDDVVEGEIIPDNNIGRFIADCLASVPKMSPAALDKLFNDRLQDNALLAYLSSIARTQLVVAEKLNTAAQIL</sequence>
<dbReference type="FunFam" id="3.40.140.10:FF:000034">
    <property type="entry name" value="Eukaryotic translation initiation factor 3 subunit F"/>
    <property type="match status" value="1"/>
</dbReference>
<dbReference type="EMBL" id="LR743588">
    <property type="protein sequence ID" value="CAA2615361.1"/>
    <property type="molecule type" value="Genomic_DNA"/>
</dbReference>
<accession>A0A7I8IE57</accession>
<dbReference type="GO" id="GO:0033290">
    <property type="term" value="C:eukaryotic 48S preinitiation complex"/>
    <property type="evidence" value="ECO:0007669"/>
    <property type="project" value="UniProtKB-UniRule"/>
</dbReference>
<evidence type="ECO:0000256" key="2">
    <source>
        <dbReference type="ARBA" id="ARBA00022540"/>
    </source>
</evidence>
<dbReference type="InterPro" id="IPR024969">
    <property type="entry name" value="EIF3F/CSN6-like_C"/>
</dbReference>
<feature type="domain" description="MPN" evidence="5">
    <location>
        <begin position="21"/>
        <end position="152"/>
    </location>
</feature>
<comment type="similarity">
    <text evidence="4">Belongs to the eIF-3 subunit F family.</text>
</comment>
<evidence type="ECO:0000256" key="3">
    <source>
        <dbReference type="ARBA" id="ARBA00022917"/>
    </source>
</evidence>
<organism evidence="6">
    <name type="scientific">Spirodela intermedia</name>
    <name type="common">Intermediate duckweed</name>
    <dbReference type="NCBI Taxonomy" id="51605"/>
    <lineage>
        <taxon>Eukaryota</taxon>
        <taxon>Viridiplantae</taxon>
        <taxon>Streptophyta</taxon>
        <taxon>Embryophyta</taxon>
        <taxon>Tracheophyta</taxon>
        <taxon>Spermatophyta</taxon>
        <taxon>Magnoliopsida</taxon>
        <taxon>Liliopsida</taxon>
        <taxon>Araceae</taxon>
        <taxon>Lemnoideae</taxon>
        <taxon>Spirodela</taxon>
    </lineage>
</organism>
<evidence type="ECO:0000313" key="6">
    <source>
        <dbReference type="EMBL" id="CAA2615361.1"/>
    </source>
</evidence>
<dbReference type="Pfam" id="PF13012">
    <property type="entry name" value="MitMem_reg"/>
    <property type="match status" value="1"/>
</dbReference>
<dbReference type="CDD" id="cd08064">
    <property type="entry name" value="MPN_eIF3f"/>
    <property type="match status" value="1"/>
</dbReference>
<evidence type="ECO:0000259" key="5">
    <source>
        <dbReference type="PROSITE" id="PS50249"/>
    </source>
</evidence>